<dbReference type="EMBL" id="JAQJAN010000012">
    <property type="protein sequence ID" value="KAJ5716165.1"/>
    <property type="molecule type" value="Genomic_DNA"/>
</dbReference>
<reference evidence="2" key="1">
    <citation type="journal article" date="2023" name="IMA Fungus">
        <title>Comparative genomic study of the Penicillium genus elucidates a diverse pangenome and 15 lateral gene transfer events.</title>
        <authorList>
            <person name="Petersen C."/>
            <person name="Sorensen T."/>
            <person name="Nielsen M.R."/>
            <person name="Sondergaard T.E."/>
            <person name="Sorensen J.L."/>
            <person name="Fitzpatrick D.A."/>
            <person name="Frisvad J.C."/>
            <person name="Nielsen K.L."/>
        </authorList>
    </citation>
    <scope>NUCLEOTIDE SEQUENCE</scope>
    <source>
        <strain evidence="2">IBT 17514</strain>
    </source>
</reference>
<comment type="caution">
    <text evidence="2">The sequence shown here is derived from an EMBL/GenBank/DDBJ whole genome shotgun (WGS) entry which is preliminary data.</text>
</comment>
<dbReference type="AlphaFoldDB" id="A0AAD6HGM8"/>
<accession>A0AAD6HGM8</accession>
<evidence type="ECO:0000313" key="2">
    <source>
        <dbReference type="EMBL" id="KAJ5716165.1"/>
    </source>
</evidence>
<keyword evidence="3" id="KW-1185">Reference proteome</keyword>
<reference evidence="2" key="2">
    <citation type="submission" date="2023-01" db="EMBL/GenBank/DDBJ databases">
        <authorList>
            <person name="Petersen C."/>
        </authorList>
    </citation>
    <scope>NUCLEOTIDE SEQUENCE</scope>
    <source>
        <strain evidence="2">IBT 17514</strain>
    </source>
</reference>
<feature type="compositionally biased region" description="Basic and acidic residues" evidence="1">
    <location>
        <begin position="404"/>
        <end position="414"/>
    </location>
</feature>
<gene>
    <name evidence="2" type="ORF">N7493_008076</name>
</gene>
<evidence type="ECO:0000256" key="1">
    <source>
        <dbReference type="SAM" id="MobiDB-lite"/>
    </source>
</evidence>
<proteinExistence type="predicted"/>
<protein>
    <submittedName>
        <fullName evidence="2">Uncharacterized protein</fullName>
    </submittedName>
</protein>
<dbReference type="Proteomes" id="UP001215712">
    <property type="component" value="Unassembled WGS sequence"/>
</dbReference>
<sequence length="426" mass="49229">ARGKKNKRKYGSEYRDEAAIEEEEAIAAGWIGSPWDMPERPQVKINDLDLGKSYVNDLNLEYSIKSAGSRERSNRQPRWIHNGREPLTDYSKLPEGWNMNEPDLDPEDVDANIERAKQRIEDNIMPHAFQWRLNEYEKEKAYRSKIISKWPKGLSWNVLQRLESLEFLQRKLEVDDPNKQLANVKSIAEAYKSNQLGFNDLVTYWSHGTQISQPRPFNWDELLAINTHYEGSKGFWVEGVGHSEEYEGEYKIAIRIPGVRWWTELDFIFDIGADRMEIFDSDIPNICGPNNAEFRTIGSTQVYGMHAEADRHVIVVEVCLLDEKIRRMTPWTMIDVSGVARNANGSINSRVDGPVFRHLLYDCFVPDGHKNLFIAVTKRGMRLSKPLAVDKARATSSWRWTHQPGDRPRSESLSDGRYFTCPEEPP</sequence>
<feature type="non-terminal residue" evidence="2">
    <location>
        <position position="1"/>
    </location>
</feature>
<organism evidence="2 3">
    <name type="scientific">Penicillium malachiteum</name>
    <dbReference type="NCBI Taxonomy" id="1324776"/>
    <lineage>
        <taxon>Eukaryota</taxon>
        <taxon>Fungi</taxon>
        <taxon>Dikarya</taxon>
        <taxon>Ascomycota</taxon>
        <taxon>Pezizomycotina</taxon>
        <taxon>Eurotiomycetes</taxon>
        <taxon>Eurotiomycetidae</taxon>
        <taxon>Eurotiales</taxon>
        <taxon>Aspergillaceae</taxon>
        <taxon>Penicillium</taxon>
    </lineage>
</organism>
<evidence type="ECO:0000313" key="3">
    <source>
        <dbReference type="Proteomes" id="UP001215712"/>
    </source>
</evidence>
<feature type="region of interest" description="Disordered" evidence="1">
    <location>
        <begin position="398"/>
        <end position="426"/>
    </location>
</feature>
<name>A0AAD6HGM8_9EURO</name>